<dbReference type="EMBL" id="BSXT01001447">
    <property type="protein sequence ID" value="GMF42437.1"/>
    <property type="molecule type" value="Genomic_DNA"/>
</dbReference>
<dbReference type="OrthoDB" id="25761at2759"/>
<dbReference type="AlphaFoldDB" id="A0A9W6XP05"/>
<name>A0A9W6XP05_9STRA</name>
<gene>
    <name evidence="1" type="ORF">Pfra01_001388400</name>
</gene>
<reference evidence="1" key="1">
    <citation type="submission" date="2023-04" db="EMBL/GenBank/DDBJ databases">
        <title>Phytophthora fragariaefolia NBRC 109709.</title>
        <authorList>
            <person name="Ichikawa N."/>
            <person name="Sato H."/>
            <person name="Tonouchi N."/>
        </authorList>
    </citation>
    <scope>NUCLEOTIDE SEQUENCE</scope>
    <source>
        <strain evidence="1">NBRC 109709</strain>
    </source>
</reference>
<protein>
    <submittedName>
        <fullName evidence="1">Unnamed protein product</fullName>
    </submittedName>
</protein>
<evidence type="ECO:0000313" key="1">
    <source>
        <dbReference type="EMBL" id="GMF42437.1"/>
    </source>
</evidence>
<accession>A0A9W6XP05</accession>
<comment type="caution">
    <text evidence="1">The sequence shown here is derived from an EMBL/GenBank/DDBJ whole genome shotgun (WGS) entry which is preliminary data.</text>
</comment>
<dbReference type="Proteomes" id="UP001165121">
    <property type="component" value="Unassembled WGS sequence"/>
</dbReference>
<evidence type="ECO:0000313" key="2">
    <source>
        <dbReference type="Proteomes" id="UP001165121"/>
    </source>
</evidence>
<proteinExistence type="predicted"/>
<organism evidence="1 2">
    <name type="scientific">Phytophthora fragariaefolia</name>
    <dbReference type="NCBI Taxonomy" id="1490495"/>
    <lineage>
        <taxon>Eukaryota</taxon>
        <taxon>Sar</taxon>
        <taxon>Stramenopiles</taxon>
        <taxon>Oomycota</taxon>
        <taxon>Peronosporomycetes</taxon>
        <taxon>Peronosporales</taxon>
        <taxon>Peronosporaceae</taxon>
        <taxon>Phytophthora</taxon>
    </lineage>
</organism>
<sequence length="79" mass="8748">MHSRFKPVDFHCSDARAVMERSIKANQDGTADADSGKVYRGQAAYKSYIAKKESQIGMNKYTGCVVMKLVALNCIRSLS</sequence>
<keyword evidence="2" id="KW-1185">Reference proteome</keyword>